<keyword evidence="4 12" id="KW-0808">Transferase</keyword>
<dbReference type="OrthoDB" id="227596at2"/>
<evidence type="ECO:0000256" key="3">
    <source>
        <dbReference type="ARBA" id="ARBA00022553"/>
    </source>
</evidence>
<evidence type="ECO:0000256" key="9">
    <source>
        <dbReference type="SAM" id="MobiDB-lite"/>
    </source>
</evidence>
<evidence type="ECO:0000256" key="6">
    <source>
        <dbReference type="ARBA" id="ARBA00022777"/>
    </source>
</evidence>
<dbReference type="SUPFAM" id="SSF55874">
    <property type="entry name" value="ATPase domain of HSP90 chaperone/DNA topoisomerase II/histidine kinase"/>
    <property type="match status" value="1"/>
</dbReference>
<keyword evidence="7" id="KW-0067">ATP-binding</keyword>
<comment type="catalytic activity">
    <reaction evidence="1">
        <text>ATP + protein L-histidine = ADP + protein N-phospho-L-histidine.</text>
        <dbReference type="EC" id="2.7.13.3"/>
    </reaction>
</comment>
<name>X5DV07_9CORY</name>
<dbReference type="CDD" id="cd16917">
    <property type="entry name" value="HATPase_UhpB-NarQ-NarX-like"/>
    <property type="match status" value="1"/>
</dbReference>
<dbReference type="GO" id="GO:0016020">
    <property type="term" value="C:membrane"/>
    <property type="evidence" value="ECO:0007669"/>
    <property type="project" value="InterPro"/>
</dbReference>
<evidence type="ECO:0000256" key="4">
    <source>
        <dbReference type="ARBA" id="ARBA00022679"/>
    </source>
</evidence>
<proteinExistence type="predicted"/>
<evidence type="ECO:0000313" key="12">
    <source>
        <dbReference type="EMBL" id="AHW65129.1"/>
    </source>
</evidence>
<dbReference type="GO" id="GO:0046983">
    <property type="term" value="F:protein dimerization activity"/>
    <property type="evidence" value="ECO:0007669"/>
    <property type="project" value="InterPro"/>
</dbReference>
<keyword evidence="10" id="KW-0812">Transmembrane</keyword>
<feature type="transmembrane region" description="Helical" evidence="10">
    <location>
        <begin position="149"/>
        <end position="167"/>
    </location>
</feature>
<dbReference type="InterPro" id="IPR050482">
    <property type="entry name" value="Sensor_HK_TwoCompSys"/>
</dbReference>
<dbReference type="eggNOG" id="COG4585">
    <property type="taxonomic scope" value="Bacteria"/>
</dbReference>
<feature type="domain" description="Signal transduction histidine kinase subgroup 3 dimerisation and phosphoacceptor" evidence="11">
    <location>
        <begin position="227"/>
        <end position="292"/>
    </location>
</feature>
<dbReference type="Gene3D" id="1.20.5.1930">
    <property type="match status" value="1"/>
</dbReference>
<keyword evidence="6 12" id="KW-0418">Kinase</keyword>
<dbReference type="PANTHER" id="PTHR24421">
    <property type="entry name" value="NITRATE/NITRITE SENSOR PROTEIN NARX-RELATED"/>
    <property type="match status" value="1"/>
</dbReference>
<dbReference type="GO" id="GO:0000155">
    <property type="term" value="F:phosphorelay sensor kinase activity"/>
    <property type="evidence" value="ECO:0007669"/>
    <property type="project" value="InterPro"/>
</dbReference>
<keyword evidence="3" id="KW-0597">Phosphoprotein</keyword>
<dbReference type="Gene3D" id="3.30.565.10">
    <property type="entry name" value="Histidine kinase-like ATPase, C-terminal domain"/>
    <property type="match status" value="1"/>
</dbReference>
<dbReference type="InterPro" id="IPR011712">
    <property type="entry name" value="Sig_transdc_His_kin_sub3_dim/P"/>
</dbReference>
<keyword evidence="5" id="KW-0547">Nucleotide-binding</keyword>
<dbReference type="HOGENOM" id="CLU_000445_20_1_11"/>
<organism evidence="12 13">
    <name type="scientific">Corynebacterium glyciniphilum AJ 3170</name>
    <dbReference type="NCBI Taxonomy" id="1404245"/>
    <lineage>
        <taxon>Bacteria</taxon>
        <taxon>Bacillati</taxon>
        <taxon>Actinomycetota</taxon>
        <taxon>Actinomycetes</taxon>
        <taxon>Mycobacteriales</taxon>
        <taxon>Corynebacteriaceae</taxon>
        <taxon>Corynebacterium</taxon>
    </lineage>
</organism>
<feature type="transmembrane region" description="Helical" evidence="10">
    <location>
        <begin position="108"/>
        <end position="129"/>
    </location>
</feature>
<dbReference type="STRING" id="1404245.CGLY_13445"/>
<sequence length="448" mass="46253">MSQPVPTDPTDPTGLTHSARPASDHPRERPAWLPVWAGDLAIMALILVSIVVPTPGGAPGSGLGLPLGPGPGPGSGPGFPDEHAMLLVPLLAVMTAALMPLRRRWSVAVFVVCLVVYLATAVLGFPVLAPGIGAVVAVFAAANTASRRTALTFGAVGAAGVAVLSLFTDDRMALDPQVFQVAAGIAVATALGDSARSRREYTRAATERAERAEQTREAEASRRVAEERLRIAQDLHDTVAHRISVISLNAGVASSSLDARPDKARESLATIRGAAREVLGDIGVLLRYLRADDNVGTGVDGASVQLPQPGLADLDSLVRSVVEAGLAVDRTSDGDLSSIDETTGRVVYRVVQEGLTNAHKHGSGGSACLDIAVRGGAGAAVTVQVRNPVSDTGRNQPDAPQGHLGLTGLRERVAAVGGTISTVESGGTFTLTAELPLASHTRNREDYP</sequence>
<keyword evidence="13" id="KW-1185">Reference proteome</keyword>
<gene>
    <name evidence="12" type="ORF">CGLY_13445</name>
</gene>
<dbReference type="PANTHER" id="PTHR24421:SF10">
    <property type="entry name" value="NITRATE_NITRITE SENSOR PROTEIN NARQ"/>
    <property type="match status" value="1"/>
</dbReference>
<keyword evidence="10" id="KW-0472">Membrane</keyword>
<reference evidence="12 13" key="1">
    <citation type="journal article" date="2015" name="Int. J. Syst. Evol. Microbiol.">
        <title>Revisiting Corynebacterium glyciniphilum (ex Kubota et al., 1972) sp. nov., nom. rev., isolated from putrefied banana.</title>
        <authorList>
            <person name="Al-Dilaimi A."/>
            <person name="Bednarz H."/>
            <person name="Lomker A."/>
            <person name="Niehaus K."/>
            <person name="Kalinowski J."/>
            <person name="Ruckert C."/>
        </authorList>
    </citation>
    <scope>NUCLEOTIDE SEQUENCE [LARGE SCALE GENOMIC DNA]</scope>
    <source>
        <strain evidence="12">AJ 3170</strain>
    </source>
</reference>
<evidence type="ECO:0000256" key="1">
    <source>
        <dbReference type="ARBA" id="ARBA00000085"/>
    </source>
</evidence>
<evidence type="ECO:0000313" key="13">
    <source>
        <dbReference type="Proteomes" id="UP000023703"/>
    </source>
</evidence>
<evidence type="ECO:0000256" key="10">
    <source>
        <dbReference type="SAM" id="Phobius"/>
    </source>
</evidence>
<evidence type="ECO:0000259" key="11">
    <source>
        <dbReference type="Pfam" id="PF07730"/>
    </source>
</evidence>
<feature type="region of interest" description="Disordered" evidence="9">
    <location>
        <begin position="1"/>
        <end position="28"/>
    </location>
</feature>
<dbReference type="EC" id="2.7.13.3" evidence="2"/>
<dbReference type="InterPro" id="IPR036890">
    <property type="entry name" value="HATPase_C_sf"/>
</dbReference>
<dbReference type="Proteomes" id="UP000023703">
    <property type="component" value="Chromosome"/>
</dbReference>
<evidence type="ECO:0000256" key="5">
    <source>
        <dbReference type="ARBA" id="ARBA00022741"/>
    </source>
</evidence>
<dbReference type="AlphaFoldDB" id="X5DV07"/>
<protein>
    <recommendedName>
        <fullName evidence="2">histidine kinase</fullName>
        <ecNumber evidence="2">2.7.13.3</ecNumber>
    </recommendedName>
</protein>
<dbReference type="KEGG" id="cgy:CGLY_13445"/>
<dbReference type="EMBL" id="CP006842">
    <property type="protein sequence ID" value="AHW65129.1"/>
    <property type="molecule type" value="Genomic_DNA"/>
</dbReference>
<evidence type="ECO:0000256" key="7">
    <source>
        <dbReference type="ARBA" id="ARBA00022840"/>
    </source>
</evidence>
<feature type="transmembrane region" description="Helical" evidence="10">
    <location>
        <begin position="31"/>
        <end position="52"/>
    </location>
</feature>
<feature type="transmembrane region" description="Helical" evidence="10">
    <location>
        <begin position="83"/>
        <end position="101"/>
    </location>
</feature>
<evidence type="ECO:0000256" key="2">
    <source>
        <dbReference type="ARBA" id="ARBA00012438"/>
    </source>
</evidence>
<accession>X5DV07</accession>
<dbReference type="RefSeq" id="WP_052540227.1">
    <property type="nucleotide sequence ID" value="NZ_CP006842.1"/>
</dbReference>
<keyword evidence="8" id="KW-0902">Two-component regulatory system</keyword>
<keyword evidence="10" id="KW-1133">Transmembrane helix</keyword>
<dbReference type="GO" id="GO:0005524">
    <property type="term" value="F:ATP binding"/>
    <property type="evidence" value="ECO:0007669"/>
    <property type="project" value="UniProtKB-KW"/>
</dbReference>
<dbReference type="Pfam" id="PF07730">
    <property type="entry name" value="HisKA_3"/>
    <property type="match status" value="1"/>
</dbReference>
<evidence type="ECO:0000256" key="8">
    <source>
        <dbReference type="ARBA" id="ARBA00023012"/>
    </source>
</evidence>